<sequence>MTETNVQKFYRILAEKTETFGTKKEMMAQLGFEGAKLNSDRTRLNSDERAGRFPPVRLMIKLDSLFDKEFLITCLREKMDCKTVDKRWLKVAQDYIDDNSKIGVGGATSDSEAERQRKLRRRLKREMYLERSFGI</sequence>
<protein>
    <submittedName>
        <fullName evidence="1">Uncharacterized protein</fullName>
    </submittedName>
</protein>
<dbReference type="EMBL" id="BK015433">
    <property type="protein sequence ID" value="DAE06321.1"/>
    <property type="molecule type" value="Genomic_DNA"/>
</dbReference>
<accession>A0A8S5PIU8</accession>
<proteinExistence type="predicted"/>
<organism evidence="1">
    <name type="scientific">Siphoviridae sp. ctQWG7</name>
    <dbReference type="NCBI Taxonomy" id="2825493"/>
    <lineage>
        <taxon>Viruses</taxon>
        <taxon>Duplodnaviria</taxon>
        <taxon>Heunggongvirae</taxon>
        <taxon>Uroviricota</taxon>
        <taxon>Caudoviricetes</taxon>
    </lineage>
</organism>
<reference evidence="1" key="1">
    <citation type="journal article" date="2021" name="Proc. Natl. Acad. Sci. U.S.A.">
        <title>A Catalog of Tens of Thousands of Viruses from Human Metagenomes Reveals Hidden Associations with Chronic Diseases.</title>
        <authorList>
            <person name="Tisza M.J."/>
            <person name="Buck C.B."/>
        </authorList>
    </citation>
    <scope>NUCLEOTIDE SEQUENCE</scope>
    <source>
        <strain evidence="1">CtQWG7</strain>
    </source>
</reference>
<name>A0A8S5PIU8_9CAUD</name>
<evidence type="ECO:0000313" key="1">
    <source>
        <dbReference type="EMBL" id="DAE06321.1"/>
    </source>
</evidence>